<dbReference type="Proteomes" id="UP000324996">
    <property type="component" value="Unassembled WGS sequence"/>
</dbReference>
<reference evidence="2 3" key="1">
    <citation type="submission" date="2019-09" db="EMBL/GenBank/DDBJ databases">
        <title>NBRP : Genome information of microbial organism related human and environment.</title>
        <authorList>
            <person name="Hattori M."/>
            <person name="Oshima K."/>
            <person name="Inaba H."/>
            <person name="Suda W."/>
            <person name="Sakamoto M."/>
            <person name="Iino T."/>
            <person name="Kitahara M."/>
            <person name="Oshida Y."/>
            <person name="Iida T."/>
            <person name="Kudo T."/>
            <person name="Itoh T."/>
            <person name="Ohkuma M."/>
        </authorList>
    </citation>
    <scope>NUCLEOTIDE SEQUENCE [LARGE SCALE GENOMIC DNA]</scope>
    <source>
        <strain evidence="2 3">Q-1</strain>
    </source>
</reference>
<protein>
    <recommendedName>
        <fullName evidence="1">BioF2-like acetyltransferase domain-containing protein</fullName>
    </recommendedName>
</protein>
<feature type="domain" description="BioF2-like acetyltransferase" evidence="1">
    <location>
        <begin position="184"/>
        <end position="327"/>
    </location>
</feature>
<evidence type="ECO:0000313" key="3">
    <source>
        <dbReference type="Proteomes" id="UP000324996"/>
    </source>
</evidence>
<evidence type="ECO:0000259" key="1">
    <source>
        <dbReference type="Pfam" id="PF13480"/>
    </source>
</evidence>
<name>A0A5A7ND46_9PROT</name>
<dbReference type="EMBL" id="BKCN01000014">
    <property type="protein sequence ID" value="GER04856.1"/>
    <property type="molecule type" value="Genomic_DNA"/>
</dbReference>
<comment type="caution">
    <text evidence="2">The sequence shown here is derived from an EMBL/GenBank/DDBJ whole genome shotgun (WGS) entry which is preliminary data.</text>
</comment>
<accession>A0A5A7ND46</accession>
<keyword evidence="3" id="KW-1185">Reference proteome</keyword>
<dbReference type="RefSeq" id="WP_150007248.1">
    <property type="nucleotide sequence ID" value="NZ_BKCN01000014.1"/>
</dbReference>
<sequence>MKLRVYRTLSDLPQSYVALFQKAGRHCVFQSLWWYECLLAETTDPGDQIIIYGVEESDPPHQARAILVARTQKGGFLSGLKPRRLAAFSNFYTIRAGPVLDPAFPDNREVLQVLAAGLLAERPAWDMIAFDYLDGESQAFKDIYAAFEAHGARLSAFARTDVWYEEIKTQGFAPYLEKRSGLIRKTLAWKNRKLDRDPAFQHRLSTGPEGLDEAIAAYEKVYAQSWKEPEFYPGFIPALIRRAAQHRALYLGTIFYGDEPLATQLSLKSGDILFQYKMAYDDSATKAPALRNLSLGALTIFRLLNHVLDHDHEVRAFDFGIGDEAYKAGWCSQRRSLYGMRVYHGASLYGRISYRAMRLRGWLSRLRRQMMGGS</sequence>
<dbReference type="Pfam" id="PF13480">
    <property type="entry name" value="Acetyltransf_6"/>
    <property type="match status" value="1"/>
</dbReference>
<dbReference type="InterPro" id="IPR038740">
    <property type="entry name" value="BioF2-like_GNAT_dom"/>
</dbReference>
<dbReference type="InterPro" id="IPR016181">
    <property type="entry name" value="Acyl_CoA_acyltransferase"/>
</dbReference>
<dbReference type="AlphaFoldDB" id="A0A5A7ND46"/>
<organism evidence="2 3">
    <name type="scientific">Iodidimonas nitroreducens</name>
    <dbReference type="NCBI Taxonomy" id="1236968"/>
    <lineage>
        <taxon>Bacteria</taxon>
        <taxon>Pseudomonadati</taxon>
        <taxon>Pseudomonadota</taxon>
        <taxon>Alphaproteobacteria</taxon>
        <taxon>Iodidimonadales</taxon>
        <taxon>Iodidimonadaceae</taxon>
        <taxon>Iodidimonas</taxon>
    </lineage>
</organism>
<gene>
    <name evidence="2" type="ORF">JCM17846_25380</name>
</gene>
<dbReference type="SUPFAM" id="SSF55729">
    <property type="entry name" value="Acyl-CoA N-acyltransferases (Nat)"/>
    <property type="match status" value="1"/>
</dbReference>
<proteinExistence type="predicted"/>
<evidence type="ECO:0000313" key="2">
    <source>
        <dbReference type="EMBL" id="GER04856.1"/>
    </source>
</evidence>